<keyword evidence="3" id="KW-1185">Reference proteome</keyword>
<protein>
    <submittedName>
        <fullName evidence="2">AT-rich interactive domain-containing protein 5B</fullName>
    </submittedName>
</protein>
<feature type="compositionally biased region" description="Low complexity" evidence="1">
    <location>
        <begin position="754"/>
        <end position="769"/>
    </location>
</feature>
<proteinExistence type="predicted"/>
<reference evidence="2 3" key="1">
    <citation type="submission" date="2015-12" db="EMBL/GenBank/DDBJ databases">
        <title>The genome of Folsomia candida.</title>
        <authorList>
            <person name="Faddeeva A."/>
            <person name="Derks M.F."/>
            <person name="Anvar Y."/>
            <person name="Smit S."/>
            <person name="Van Straalen N."/>
            <person name="Roelofs D."/>
        </authorList>
    </citation>
    <scope>NUCLEOTIDE SEQUENCE [LARGE SCALE GENOMIC DNA]</scope>
    <source>
        <strain evidence="2 3">VU population</strain>
        <tissue evidence="2">Whole body</tissue>
    </source>
</reference>
<dbReference type="OrthoDB" id="1938591at2759"/>
<dbReference type="Proteomes" id="UP000198287">
    <property type="component" value="Unassembled WGS sequence"/>
</dbReference>
<feature type="compositionally biased region" description="Gly residues" evidence="1">
    <location>
        <begin position="860"/>
        <end position="870"/>
    </location>
</feature>
<feature type="region of interest" description="Disordered" evidence="1">
    <location>
        <begin position="1"/>
        <end position="23"/>
    </location>
</feature>
<feature type="compositionally biased region" description="Polar residues" evidence="1">
    <location>
        <begin position="590"/>
        <end position="608"/>
    </location>
</feature>
<feature type="compositionally biased region" description="Basic residues" evidence="1">
    <location>
        <begin position="253"/>
        <end position="264"/>
    </location>
</feature>
<feature type="region of interest" description="Disordered" evidence="1">
    <location>
        <begin position="253"/>
        <end position="363"/>
    </location>
</feature>
<feature type="compositionally biased region" description="Low complexity" evidence="1">
    <location>
        <begin position="267"/>
        <end position="285"/>
    </location>
</feature>
<feature type="compositionally biased region" description="Low complexity" evidence="1">
    <location>
        <begin position="570"/>
        <end position="579"/>
    </location>
</feature>
<evidence type="ECO:0000313" key="2">
    <source>
        <dbReference type="EMBL" id="OXA61915.1"/>
    </source>
</evidence>
<feature type="region of interest" description="Disordered" evidence="1">
    <location>
        <begin position="408"/>
        <end position="435"/>
    </location>
</feature>
<dbReference type="AlphaFoldDB" id="A0A226EW88"/>
<feature type="compositionally biased region" description="Basic and acidic residues" evidence="1">
    <location>
        <begin position="410"/>
        <end position="419"/>
    </location>
</feature>
<feature type="region of interest" description="Disordered" evidence="1">
    <location>
        <begin position="542"/>
        <end position="612"/>
    </location>
</feature>
<name>A0A226EW88_FOLCA</name>
<gene>
    <name evidence="2" type="ORF">Fcan01_03863</name>
</gene>
<organism evidence="2 3">
    <name type="scientific">Folsomia candida</name>
    <name type="common">Springtail</name>
    <dbReference type="NCBI Taxonomy" id="158441"/>
    <lineage>
        <taxon>Eukaryota</taxon>
        <taxon>Metazoa</taxon>
        <taxon>Ecdysozoa</taxon>
        <taxon>Arthropoda</taxon>
        <taxon>Hexapoda</taxon>
        <taxon>Collembola</taxon>
        <taxon>Entomobryomorpha</taxon>
        <taxon>Isotomoidea</taxon>
        <taxon>Isotomidae</taxon>
        <taxon>Proisotominae</taxon>
        <taxon>Folsomia</taxon>
    </lineage>
</organism>
<feature type="region of interest" description="Disordered" evidence="1">
    <location>
        <begin position="671"/>
        <end position="769"/>
    </location>
</feature>
<evidence type="ECO:0000256" key="1">
    <source>
        <dbReference type="SAM" id="MobiDB-lite"/>
    </source>
</evidence>
<dbReference type="EMBL" id="LNIX01000001">
    <property type="protein sequence ID" value="OXA61915.1"/>
    <property type="molecule type" value="Genomic_DNA"/>
</dbReference>
<feature type="compositionally biased region" description="Low complexity" evidence="1">
    <location>
        <begin position="708"/>
        <end position="737"/>
    </location>
</feature>
<feature type="region of interest" description="Disordered" evidence="1">
    <location>
        <begin position="856"/>
        <end position="877"/>
    </location>
</feature>
<evidence type="ECO:0000313" key="3">
    <source>
        <dbReference type="Proteomes" id="UP000198287"/>
    </source>
</evidence>
<comment type="caution">
    <text evidence="2">The sequence shown here is derived from an EMBL/GenBank/DDBJ whole genome shotgun (WGS) entry which is preliminary data.</text>
</comment>
<dbReference type="STRING" id="158441.A0A226EW88"/>
<feature type="compositionally biased region" description="Low complexity" evidence="1">
    <location>
        <begin position="673"/>
        <end position="692"/>
    </location>
</feature>
<sequence>MSSSVNATFSPPGAGGGGGSSSSASLPVKMIGSLGRHGPYTFYKSIKTGDRTYSLSQFMPVKIWPDSAMLNIANIQLLWSDKTESFCNLKLYFLPENTPDGRLQQHGEDEVIALQDKVTIRAADLLSILVEETEWDWGYKTPLVTVPPLSTVLSKSFVSEQLGEGRVNGTTAMTGSSSIVVLSYPRYTRLRTTLKRLEGSPQIKSWLESPLVLALGALNVGPNCRVLYAKESFDHPDLEDNEILCNHLAPKLKGKKGKKTRKRNNSRESASNESLSSSSGSVGSSYKENEKKSVNGMKLVHPRSSSSSFRQLKDSRKRRGSSNSYPDNDNKNNVKLWNNSESGGGGAANKKRTNGVSGSMDQTRIKVEGGGDTNWDNRCKAQLLGPALTELAQKLERSNALQILPIRPFSDNEHQDNHALRKRRKTDYPPTASLPFLGKMGPYDSRYVAVGPPGDNRTKNLQGESNTANSTQIEAHSIPIQMSKLTRVDHSWKPLTLAGTSPCLYIPILNTICCDPYDAKRHAGFLQRGVELRNLDILDYSQARGGGGSGNSKSRQDNSRSSLTIKKKNCLNSSSSPSNLMMDLTPRPSVRSSSGKMSHNDVSSSPLSNMAGGGVRLTSEVTLFPSSKYLPSYPSSLDGVMQHNFANPRHSANAALLSHPKTVHEIDIQPWNTSSGLSSSATSSRPTSSSSTIKEHVTATRKHTKGASSSSSLYDRTSSSQSHDQQPQQSHHSSSKSSGGGGDRNHQHQQHQHSSSSSPSSSSSSSALATAAAAMSMSSSPGQNNPFLHPYFGKVDPAYLHFLANAPLFMPPPPPNFMTIPGAVEQFYKDFFMQAQGQGGVGGLGGMGALPPGFPPGSWFPGGGGGGGGSGDHHRKS</sequence>
<accession>A0A226EW88</accession>